<protein>
    <submittedName>
        <fullName evidence="2">Uncharacterized protein</fullName>
    </submittedName>
</protein>
<keyword evidence="1" id="KW-0175">Coiled coil</keyword>
<accession>A0A1L3JBA6</accession>
<dbReference type="OrthoDB" id="7390084at2"/>
<evidence type="ECO:0000256" key="1">
    <source>
        <dbReference type="SAM" id="Coils"/>
    </source>
</evidence>
<organism evidence="2 3">
    <name type="scientific">Sphingorhabdus lutea</name>
    <dbReference type="NCBI Taxonomy" id="1913578"/>
    <lineage>
        <taxon>Bacteria</taxon>
        <taxon>Pseudomonadati</taxon>
        <taxon>Pseudomonadota</taxon>
        <taxon>Alphaproteobacteria</taxon>
        <taxon>Sphingomonadales</taxon>
        <taxon>Sphingomonadaceae</taxon>
        <taxon>Sphingorhabdus</taxon>
    </lineage>
</organism>
<dbReference type="AlphaFoldDB" id="A0A1L3JBA6"/>
<reference evidence="2 3" key="1">
    <citation type="submission" date="2016-11" db="EMBL/GenBank/DDBJ databases">
        <title>Sphingorhabdus sp. LPB0140, isolated from marine environment.</title>
        <authorList>
            <person name="Kim E."/>
            <person name="Yi H."/>
        </authorList>
    </citation>
    <scope>NUCLEOTIDE SEQUENCE [LARGE SCALE GENOMIC DNA]</scope>
    <source>
        <strain evidence="2 3">LPB0140</strain>
    </source>
</reference>
<keyword evidence="3" id="KW-1185">Reference proteome</keyword>
<sequence length="291" mass="32426">MKRISTILFALAAPFLLTGCLLMPGNFNAEMIAYKNGQFSFTYKGEIQMVGMQLMLRQWSSIAEKEGEEEAEFTAICYDEEGDFDVRDCTEEETEEQREEWQKNIDAKKKKAEELKETLGALLAGVDPEDPESINEFARGLTRMEGWNKVEHKGDGVFEVDYSIKGMLDRDYAFAFIPGYSMGEPLFYANRWTEGRVKFAAPTFRNNLDLNSLFVASAAGFSAIAPLAGEKGPTGISYKAARGTFTIKTDGEILTNNTLEGPKQVNGMNVMSWEVRPGSDRAPEALIKLAP</sequence>
<dbReference type="PROSITE" id="PS51257">
    <property type="entry name" value="PROKAR_LIPOPROTEIN"/>
    <property type="match status" value="1"/>
</dbReference>
<evidence type="ECO:0000313" key="3">
    <source>
        <dbReference type="Proteomes" id="UP000242561"/>
    </source>
</evidence>
<name>A0A1L3JBA6_9SPHN</name>
<evidence type="ECO:0000313" key="2">
    <source>
        <dbReference type="EMBL" id="APG62398.1"/>
    </source>
</evidence>
<proteinExistence type="predicted"/>
<dbReference type="RefSeq" id="WP_072559050.1">
    <property type="nucleotide sequence ID" value="NZ_CP018154.1"/>
</dbReference>
<dbReference type="Proteomes" id="UP000242561">
    <property type="component" value="Chromosome"/>
</dbReference>
<dbReference type="STRING" id="1913578.LPB140_05855"/>
<gene>
    <name evidence="2" type="ORF">LPB140_05855</name>
</gene>
<dbReference type="KEGG" id="sphl:LPB140_05855"/>
<dbReference type="EMBL" id="CP018154">
    <property type="protein sequence ID" value="APG62398.1"/>
    <property type="molecule type" value="Genomic_DNA"/>
</dbReference>
<feature type="coiled-coil region" evidence="1">
    <location>
        <begin position="91"/>
        <end position="118"/>
    </location>
</feature>